<keyword evidence="2" id="KW-1185">Reference proteome</keyword>
<organism evidence="1 2">
    <name type="scientific">Cordylochernes scorpioides</name>
    <dbReference type="NCBI Taxonomy" id="51811"/>
    <lineage>
        <taxon>Eukaryota</taxon>
        <taxon>Metazoa</taxon>
        <taxon>Ecdysozoa</taxon>
        <taxon>Arthropoda</taxon>
        <taxon>Chelicerata</taxon>
        <taxon>Arachnida</taxon>
        <taxon>Pseudoscorpiones</taxon>
        <taxon>Cheliferoidea</taxon>
        <taxon>Chernetidae</taxon>
        <taxon>Cordylochernes</taxon>
    </lineage>
</organism>
<gene>
    <name evidence="1" type="ORF">LAZ67_23000457</name>
</gene>
<sequence>MVLYHLENFIAGLKGRPFHSWGYLFSKKKKGRVLRAAISRECKETRSEKSVATTLCFSERELGQNFTTHTGSSVAASLRLSKHELGEDLTTHALAASRTLSMRVGPFHKLHQHARNHPQIQYNVQTREKALVSQLEVQDEVQTGHPVSRHLSTKEFSFAKLPFLLFSNSLVRGHLSLKDTLALQLGVVLYREVLLYIYYII</sequence>
<protein>
    <submittedName>
        <fullName evidence="1">Uncharacterized protein</fullName>
    </submittedName>
</protein>
<dbReference type="Proteomes" id="UP001235939">
    <property type="component" value="Chromosome 23"/>
</dbReference>
<evidence type="ECO:0000313" key="2">
    <source>
        <dbReference type="Proteomes" id="UP001235939"/>
    </source>
</evidence>
<dbReference type="EMBL" id="CP092885">
    <property type="protein sequence ID" value="UYV83307.1"/>
    <property type="molecule type" value="Genomic_DNA"/>
</dbReference>
<proteinExistence type="predicted"/>
<evidence type="ECO:0000313" key="1">
    <source>
        <dbReference type="EMBL" id="UYV83307.1"/>
    </source>
</evidence>
<reference evidence="1 2" key="1">
    <citation type="submission" date="2022-03" db="EMBL/GenBank/DDBJ databases">
        <title>A chromosomal length assembly of Cordylochernes scorpioides.</title>
        <authorList>
            <person name="Zeh D."/>
            <person name="Zeh J."/>
        </authorList>
    </citation>
    <scope>NUCLEOTIDE SEQUENCE [LARGE SCALE GENOMIC DNA]</scope>
    <source>
        <strain evidence="1">IN4F17</strain>
        <tissue evidence="1">Whole Body</tissue>
    </source>
</reference>
<name>A0ABY6LQ11_9ARAC</name>
<accession>A0ABY6LQ11</accession>